<name>A0A0E9W1D6_ANGAN</name>
<proteinExistence type="predicted"/>
<protein>
    <submittedName>
        <fullName evidence="1">Uncharacterized protein</fullName>
    </submittedName>
</protein>
<accession>A0A0E9W1D6</accession>
<organism evidence="1">
    <name type="scientific">Anguilla anguilla</name>
    <name type="common">European freshwater eel</name>
    <name type="synonym">Muraena anguilla</name>
    <dbReference type="NCBI Taxonomy" id="7936"/>
    <lineage>
        <taxon>Eukaryota</taxon>
        <taxon>Metazoa</taxon>
        <taxon>Chordata</taxon>
        <taxon>Craniata</taxon>
        <taxon>Vertebrata</taxon>
        <taxon>Euteleostomi</taxon>
        <taxon>Actinopterygii</taxon>
        <taxon>Neopterygii</taxon>
        <taxon>Teleostei</taxon>
        <taxon>Anguilliformes</taxon>
        <taxon>Anguillidae</taxon>
        <taxon>Anguilla</taxon>
    </lineage>
</organism>
<reference evidence="1" key="1">
    <citation type="submission" date="2014-11" db="EMBL/GenBank/DDBJ databases">
        <authorList>
            <person name="Amaro Gonzalez C."/>
        </authorList>
    </citation>
    <scope>NUCLEOTIDE SEQUENCE</scope>
</reference>
<sequence length="27" mass="2837">MSLVNLWAAFQVKAPGVKDCGLAFSAI</sequence>
<dbReference type="AlphaFoldDB" id="A0A0E9W1D6"/>
<dbReference type="EMBL" id="GBXM01024378">
    <property type="protein sequence ID" value="JAH84199.1"/>
    <property type="molecule type" value="Transcribed_RNA"/>
</dbReference>
<reference evidence="1" key="2">
    <citation type="journal article" date="2015" name="Fish Shellfish Immunol.">
        <title>Early steps in the European eel (Anguilla anguilla)-Vibrio vulnificus interaction in the gills: Role of the RtxA13 toxin.</title>
        <authorList>
            <person name="Callol A."/>
            <person name="Pajuelo D."/>
            <person name="Ebbesson L."/>
            <person name="Teles M."/>
            <person name="MacKenzie S."/>
            <person name="Amaro C."/>
        </authorList>
    </citation>
    <scope>NUCLEOTIDE SEQUENCE</scope>
</reference>
<evidence type="ECO:0000313" key="1">
    <source>
        <dbReference type="EMBL" id="JAH84199.1"/>
    </source>
</evidence>